<dbReference type="Proteomes" id="UP000799753">
    <property type="component" value="Unassembled WGS sequence"/>
</dbReference>
<sequence length="160" mass="18241">MLVVVMRRFCAVALDRFRLEPRQMSCLSSCPAEWGNGTCTGSNNSSCFLPVQPAVRPFTILFSRPFPSPSDYGRCHVLWIAEVLVSCFDSLSSRSRTGLALPQVFLSPLLDRARYINARHTLWRSALPRTFFLLPSHRRRCRRVPGSLRAIGVRLLVRYQ</sequence>
<reference evidence="1" key="1">
    <citation type="journal article" date="2020" name="Stud. Mycol.">
        <title>101 Dothideomycetes genomes: a test case for predicting lifestyles and emergence of pathogens.</title>
        <authorList>
            <person name="Haridas S."/>
            <person name="Albert R."/>
            <person name="Binder M."/>
            <person name="Bloem J."/>
            <person name="Labutti K."/>
            <person name="Salamov A."/>
            <person name="Andreopoulos B."/>
            <person name="Baker S."/>
            <person name="Barry K."/>
            <person name="Bills G."/>
            <person name="Bluhm B."/>
            <person name="Cannon C."/>
            <person name="Castanera R."/>
            <person name="Culley D."/>
            <person name="Daum C."/>
            <person name="Ezra D."/>
            <person name="Gonzalez J."/>
            <person name="Henrissat B."/>
            <person name="Kuo A."/>
            <person name="Liang C."/>
            <person name="Lipzen A."/>
            <person name="Lutzoni F."/>
            <person name="Magnuson J."/>
            <person name="Mondo S."/>
            <person name="Nolan M."/>
            <person name="Ohm R."/>
            <person name="Pangilinan J."/>
            <person name="Park H.-J."/>
            <person name="Ramirez L."/>
            <person name="Alfaro M."/>
            <person name="Sun H."/>
            <person name="Tritt A."/>
            <person name="Yoshinaga Y."/>
            <person name="Zwiers L.-H."/>
            <person name="Turgeon B."/>
            <person name="Goodwin S."/>
            <person name="Spatafora J."/>
            <person name="Crous P."/>
            <person name="Grigoriev I."/>
        </authorList>
    </citation>
    <scope>NUCLEOTIDE SEQUENCE</scope>
    <source>
        <strain evidence="1">CBS 473.64</strain>
    </source>
</reference>
<gene>
    <name evidence="1" type="ORF">P280DRAFT_91243</name>
</gene>
<dbReference type="AlphaFoldDB" id="A0A6A6RR59"/>
<dbReference type="EMBL" id="MU006791">
    <property type="protein sequence ID" value="KAF2638109.1"/>
    <property type="molecule type" value="Genomic_DNA"/>
</dbReference>
<proteinExistence type="predicted"/>
<organism evidence="1 2">
    <name type="scientific">Massarina eburnea CBS 473.64</name>
    <dbReference type="NCBI Taxonomy" id="1395130"/>
    <lineage>
        <taxon>Eukaryota</taxon>
        <taxon>Fungi</taxon>
        <taxon>Dikarya</taxon>
        <taxon>Ascomycota</taxon>
        <taxon>Pezizomycotina</taxon>
        <taxon>Dothideomycetes</taxon>
        <taxon>Pleosporomycetidae</taxon>
        <taxon>Pleosporales</taxon>
        <taxon>Massarineae</taxon>
        <taxon>Massarinaceae</taxon>
        <taxon>Massarina</taxon>
    </lineage>
</organism>
<keyword evidence="2" id="KW-1185">Reference proteome</keyword>
<evidence type="ECO:0000313" key="2">
    <source>
        <dbReference type="Proteomes" id="UP000799753"/>
    </source>
</evidence>
<protein>
    <submittedName>
        <fullName evidence="1">Uncharacterized protein</fullName>
    </submittedName>
</protein>
<evidence type="ECO:0000313" key="1">
    <source>
        <dbReference type="EMBL" id="KAF2638109.1"/>
    </source>
</evidence>
<accession>A0A6A6RR59</accession>
<name>A0A6A6RR59_9PLEO</name>